<protein>
    <submittedName>
        <fullName evidence="6">Uncharacterized protein</fullName>
    </submittedName>
</protein>
<dbReference type="OrthoDB" id="4050368at2759"/>
<evidence type="ECO:0000256" key="5">
    <source>
        <dbReference type="SAM" id="Phobius"/>
    </source>
</evidence>
<dbReference type="GO" id="GO:0022857">
    <property type="term" value="F:transmembrane transporter activity"/>
    <property type="evidence" value="ECO:0007669"/>
    <property type="project" value="TreeGrafter"/>
</dbReference>
<evidence type="ECO:0000256" key="1">
    <source>
        <dbReference type="ARBA" id="ARBA00004141"/>
    </source>
</evidence>
<accession>A0A6G1JDQ5</accession>
<feature type="transmembrane region" description="Helical" evidence="5">
    <location>
        <begin position="56"/>
        <end position="76"/>
    </location>
</feature>
<name>A0A6G1JDQ5_9PLEO</name>
<evidence type="ECO:0000313" key="7">
    <source>
        <dbReference type="Proteomes" id="UP000799291"/>
    </source>
</evidence>
<keyword evidence="2 5" id="KW-0812">Transmembrane</keyword>
<dbReference type="SUPFAM" id="SSF103473">
    <property type="entry name" value="MFS general substrate transporter"/>
    <property type="match status" value="1"/>
</dbReference>
<dbReference type="AlphaFoldDB" id="A0A6G1JDQ5"/>
<proteinExistence type="predicted"/>
<sequence>MAVSGKRRWAEGVRGLPYISLTIWTVLGCVAHYAQMHKCNRLRKDEAPQVLPEHRLYGAMFVISLAPITFGIFFVFESTYSYTTDCYGTNSSSAIAGQGLMRNTLGAATPLFANALFHIVGSQYAGLILALSGTVLSLIPFVAFKYGRKLERSKLACVVVQHNWTTHRQDRTHDLAGMASATLSINHVRSFPAKSEQTRCGGRVRMKTPGLIDQSVECGAETNPEYGEQRHEARYWAFTVYERIRRTSSFLLQYCALTRAEPVTMEEIHALLYPHPTSPLGRSTRNV</sequence>
<evidence type="ECO:0000256" key="2">
    <source>
        <dbReference type="ARBA" id="ARBA00022692"/>
    </source>
</evidence>
<comment type="subcellular location">
    <subcellularLocation>
        <location evidence="1">Membrane</location>
        <topology evidence="1">Multi-pass membrane protein</topology>
    </subcellularLocation>
</comment>
<keyword evidence="4 5" id="KW-0472">Membrane</keyword>
<dbReference type="EMBL" id="MU005573">
    <property type="protein sequence ID" value="KAF2688568.1"/>
    <property type="molecule type" value="Genomic_DNA"/>
</dbReference>
<dbReference type="PANTHER" id="PTHR23502">
    <property type="entry name" value="MAJOR FACILITATOR SUPERFAMILY"/>
    <property type="match status" value="1"/>
</dbReference>
<feature type="transmembrane region" description="Helical" evidence="5">
    <location>
        <begin position="15"/>
        <end position="35"/>
    </location>
</feature>
<feature type="transmembrane region" description="Helical" evidence="5">
    <location>
        <begin position="124"/>
        <end position="144"/>
    </location>
</feature>
<keyword evidence="3 5" id="KW-1133">Transmembrane helix</keyword>
<gene>
    <name evidence="6" type="ORF">K458DRAFT_428118</name>
</gene>
<organism evidence="6 7">
    <name type="scientific">Lentithecium fluviatile CBS 122367</name>
    <dbReference type="NCBI Taxonomy" id="1168545"/>
    <lineage>
        <taxon>Eukaryota</taxon>
        <taxon>Fungi</taxon>
        <taxon>Dikarya</taxon>
        <taxon>Ascomycota</taxon>
        <taxon>Pezizomycotina</taxon>
        <taxon>Dothideomycetes</taxon>
        <taxon>Pleosporomycetidae</taxon>
        <taxon>Pleosporales</taxon>
        <taxon>Massarineae</taxon>
        <taxon>Lentitheciaceae</taxon>
        <taxon>Lentithecium</taxon>
    </lineage>
</organism>
<reference evidence="6" key="1">
    <citation type="journal article" date="2020" name="Stud. Mycol.">
        <title>101 Dothideomycetes genomes: a test case for predicting lifestyles and emergence of pathogens.</title>
        <authorList>
            <person name="Haridas S."/>
            <person name="Albert R."/>
            <person name="Binder M."/>
            <person name="Bloem J."/>
            <person name="Labutti K."/>
            <person name="Salamov A."/>
            <person name="Andreopoulos B."/>
            <person name="Baker S."/>
            <person name="Barry K."/>
            <person name="Bills G."/>
            <person name="Bluhm B."/>
            <person name="Cannon C."/>
            <person name="Castanera R."/>
            <person name="Culley D."/>
            <person name="Daum C."/>
            <person name="Ezra D."/>
            <person name="Gonzalez J."/>
            <person name="Henrissat B."/>
            <person name="Kuo A."/>
            <person name="Liang C."/>
            <person name="Lipzen A."/>
            <person name="Lutzoni F."/>
            <person name="Magnuson J."/>
            <person name="Mondo S."/>
            <person name="Nolan M."/>
            <person name="Ohm R."/>
            <person name="Pangilinan J."/>
            <person name="Park H.-J."/>
            <person name="Ramirez L."/>
            <person name="Alfaro M."/>
            <person name="Sun H."/>
            <person name="Tritt A."/>
            <person name="Yoshinaga Y."/>
            <person name="Zwiers L.-H."/>
            <person name="Turgeon B."/>
            <person name="Goodwin S."/>
            <person name="Spatafora J."/>
            <person name="Crous P."/>
            <person name="Grigoriev I."/>
        </authorList>
    </citation>
    <scope>NUCLEOTIDE SEQUENCE</scope>
    <source>
        <strain evidence="6">CBS 122367</strain>
    </source>
</reference>
<dbReference type="Proteomes" id="UP000799291">
    <property type="component" value="Unassembled WGS sequence"/>
</dbReference>
<dbReference type="GO" id="GO:0005886">
    <property type="term" value="C:plasma membrane"/>
    <property type="evidence" value="ECO:0007669"/>
    <property type="project" value="TreeGrafter"/>
</dbReference>
<evidence type="ECO:0000256" key="4">
    <source>
        <dbReference type="ARBA" id="ARBA00023136"/>
    </source>
</evidence>
<evidence type="ECO:0000256" key="3">
    <source>
        <dbReference type="ARBA" id="ARBA00022989"/>
    </source>
</evidence>
<dbReference type="InterPro" id="IPR036259">
    <property type="entry name" value="MFS_trans_sf"/>
</dbReference>
<keyword evidence="7" id="KW-1185">Reference proteome</keyword>
<evidence type="ECO:0000313" key="6">
    <source>
        <dbReference type="EMBL" id="KAF2688568.1"/>
    </source>
</evidence>
<dbReference type="PANTHER" id="PTHR23502:SF45">
    <property type="entry name" value="MAJOR FACILITATOR SUPERFAMILY (MFS) PROFILE DOMAIN-CONTAINING PROTEIN"/>
    <property type="match status" value="1"/>
</dbReference>
<dbReference type="PROSITE" id="PS51257">
    <property type="entry name" value="PROKAR_LIPOPROTEIN"/>
    <property type="match status" value="1"/>
</dbReference>